<dbReference type="CDD" id="cd18580">
    <property type="entry name" value="ABC_6TM_ABCC_D2"/>
    <property type="match status" value="1"/>
</dbReference>
<feature type="domain" description="ABC transporter" evidence="14">
    <location>
        <begin position="597"/>
        <end position="825"/>
    </location>
</feature>
<feature type="transmembrane region" description="Helical" evidence="13">
    <location>
        <begin position="925"/>
        <end position="946"/>
    </location>
</feature>
<evidence type="ECO:0000256" key="1">
    <source>
        <dbReference type="ARBA" id="ARBA00004651"/>
    </source>
</evidence>
<dbReference type="InterPro" id="IPR050173">
    <property type="entry name" value="ABC_transporter_C-like"/>
</dbReference>
<sequence>MNESNAASACNDGAFGPIVHGCRGDFDFTLAFEQYFFSIVPSAIFLLAAPIRIGWLRKTPAKVDGSSLRTAKVTTIVAFSGIQLALLVLWSAQHQYPPGSRQIGLAASAVSLAASLALLPLSYIEHSKSLRPSLLLTGYLATSALFDVAITRTLWSIPAFTSLHALRSVFTASFALKVTLLVLEAAQKRAFFLEKYRKRSPEESSGLFGQGLMLWLNGLIFFGARHLLTPMNIYPITADMTSEKLGDDFWNTWEKAEGRRKKLKSALFRLLWWPIVVPVIPRLALLAFTMCQPLMLRRLLSYLQDPVQTADPKVGYGLTGAAVIIYVGMAVSAAIYWHRQYRFMAMIRGSLTTAVFRKGLQLNVTPANDAKTVTLMSADCERIVRGLMDLHELWANVAQVAIATYLIQTQLGIACVAPIAVTLLTTGLTVAASSFTPRFQIRWIEKLESRIAVTSSVLGAMKAIKVTNFTRKVSKALNNLREDELAAAASFRLMNVITATIAYIPQLVSPVVTFAVFVAVTRGKNTSLDATRVFTSLSLLLLVADPLFNLFGGIVDLMTAIACIKRVEEFLTTAPRVDNRTCLGAIEVASPYNCPWISVENGAFGWGDESPRVIQNLNLRVNRGEIIAIVGPVACGKSTLVKGLLGETSTFEGSVLMAHPEISFCDQSPWILNGTVRSNIVYASEFDADLYNLVIDACELVADLASLAKGDLTVVGSKGFALSAGQRQRVALARAIYSRNKIAILDDVFSQLDANTQINIAEKLLGSDGLLRRWDTTVVMTASSSRLLTYCDRVIALSQDGKVIQDGTFDTLKKIPGYINDVSEPSVEFSGSGQESSDSAKSEEPPKSENAAEAPEPEANDSKPAGTDLSVYRYYFSRINWKNTAMFLIFQVSLAVSSAFGYVWIKWWTDDSSEFPNAKTSYYIGVYAALQGAALAASALVTWWSFNVLAVVTGLHLHADLSKTVMSSTMKLFSSTDSGNILNRFTQDLQLADIQLPLAFQVVVTNLLIGITQAGLIASASGWIALSYPFLFAVFYLIPKYYVKTARQMRSLDLEEKAPLYTHFLETLSGLSTIRAFGSTQFSISHNYSLVDRSQKPFYLMYVIQKWLGLVLDLAIAGLAALVVGLAVGPLRKTISPGFTGVSLTQIISFTGYLKMLVLFWAQMQMAMEAVRRVRDFGRDTEVEETEGGDQEMGGEIARGSWPEEGRVVIKDLGAKYWNDGAEPVLKDINLEIKPGEKVCICGRTGSGKSSLVLTLLRLLDPTEGTIEIDGINITSLPRETVRSRIAGVAEEAFFLPGTVRDNMDPYGRFTDASITQALVDVGLWSGVFDKENSKGLDETLDKEMLSHGQRQMFNVARAVLTDTKVLVLDEVTSSLDAQAERAIYKLLETRLKHCTVIAVIHKVEFAQGFDKIVTMENGRIVDVVLGRD</sequence>
<dbReference type="PROSITE" id="PS50929">
    <property type="entry name" value="ABC_TM1F"/>
    <property type="match status" value="2"/>
</dbReference>
<feature type="transmembrane region" description="Helical" evidence="13">
    <location>
        <begin position="103"/>
        <end position="124"/>
    </location>
</feature>
<dbReference type="SUPFAM" id="SSF90123">
    <property type="entry name" value="ABC transporter transmembrane region"/>
    <property type="match status" value="2"/>
</dbReference>
<keyword evidence="5 13" id="KW-0812">Transmembrane</keyword>
<evidence type="ECO:0000259" key="15">
    <source>
        <dbReference type="PROSITE" id="PS50929"/>
    </source>
</evidence>
<dbReference type="InterPro" id="IPR036640">
    <property type="entry name" value="ABC1_TM_sf"/>
</dbReference>
<feature type="transmembrane region" description="Helical" evidence="13">
    <location>
        <begin position="1023"/>
        <end position="1043"/>
    </location>
</feature>
<evidence type="ECO:0000256" key="10">
    <source>
        <dbReference type="ARBA" id="ARBA00023180"/>
    </source>
</evidence>
<dbReference type="Gene3D" id="1.20.1560.10">
    <property type="entry name" value="ABC transporter type 1, transmembrane domain"/>
    <property type="match status" value="2"/>
</dbReference>
<feature type="transmembrane region" description="Helical" evidence="13">
    <location>
        <begin position="315"/>
        <end position="337"/>
    </location>
</feature>
<evidence type="ECO:0000259" key="14">
    <source>
        <dbReference type="PROSITE" id="PS50893"/>
    </source>
</evidence>
<dbReference type="InterPro" id="IPR056227">
    <property type="entry name" value="TMD0_ABC"/>
</dbReference>
<keyword evidence="3" id="KW-0813">Transport</keyword>
<evidence type="ECO:0000313" key="16">
    <source>
        <dbReference type="EMBL" id="KAK4466838.1"/>
    </source>
</evidence>
<feature type="transmembrane region" description="Helical" evidence="13">
    <location>
        <begin position="540"/>
        <end position="564"/>
    </location>
</feature>
<dbReference type="InterPro" id="IPR011527">
    <property type="entry name" value="ABC1_TM_dom"/>
</dbReference>
<comment type="subcellular location">
    <subcellularLocation>
        <location evidence="1">Cell membrane</location>
        <topology evidence="1">Multi-pass membrane protein</topology>
    </subcellularLocation>
</comment>
<dbReference type="FunFam" id="1.20.1560.10:FF:000066">
    <property type="entry name" value="ABC multidrug transporter (Eurofung)"/>
    <property type="match status" value="1"/>
</dbReference>
<proteinExistence type="inferred from homology"/>
<evidence type="ECO:0000256" key="4">
    <source>
        <dbReference type="ARBA" id="ARBA00022475"/>
    </source>
</evidence>
<dbReference type="EMBL" id="MU864929">
    <property type="protein sequence ID" value="KAK4466838.1"/>
    <property type="molecule type" value="Genomic_DNA"/>
</dbReference>
<feature type="transmembrane region" description="Helical" evidence="13">
    <location>
        <begin position="1141"/>
        <end position="1162"/>
    </location>
</feature>
<dbReference type="PROSITE" id="PS00211">
    <property type="entry name" value="ABC_TRANSPORTER_1"/>
    <property type="match status" value="2"/>
</dbReference>
<dbReference type="FunFam" id="1.20.1560.10:FF:000055">
    <property type="entry name" value="ABC multidrug transporter (Eurofung)"/>
    <property type="match status" value="1"/>
</dbReference>
<dbReference type="InterPro" id="IPR003439">
    <property type="entry name" value="ABC_transporter-like_ATP-bd"/>
</dbReference>
<keyword evidence="9 13" id="KW-0472">Membrane</keyword>
<keyword evidence="17" id="KW-1185">Reference proteome</keyword>
<dbReference type="Pfam" id="PF00005">
    <property type="entry name" value="ABC_tran"/>
    <property type="match status" value="2"/>
</dbReference>
<keyword evidence="6" id="KW-0547">Nucleotide-binding</keyword>
<dbReference type="GO" id="GO:0005886">
    <property type="term" value="C:plasma membrane"/>
    <property type="evidence" value="ECO:0007669"/>
    <property type="project" value="UniProtKB-SubCell"/>
</dbReference>
<name>A0AAV9I2C4_9PEZI</name>
<evidence type="ECO:0000313" key="17">
    <source>
        <dbReference type="Proteomes" id="UP001321749"/>
    </source>
</evidence>
<dbReference type="CDD" id="cd18579">
    <property type="entry name" value="ABC_6TM_ABCC_D1"/>
    <property type="match status" value="1"/>
</dbReference>
<dbReference type="InterPro" id="IPR003593">
    <property type="entry name" value="AAA+_ATPase"/>
</dbReference>
<feature type="region of interest" description="Disordered" evidence="12">
    <location>
        <begin position="824"/>
        <end position="864"/>
    </location>
</feature>
<evidence type="ECO:0000256" key="3">
    <source>
        <dbReference type="ARBA" id="ARBA00022448"/>
    </source>
</evidence>
<dbReference type="InterPro" id="IPR044746">
    <property type="entry name" value="ABCC_6TM_D1"/>
</dbReference>
<evidence type="ECO:0000256" key="6">
    <source>
        <dbReference type="ARBA" id="ARBA00022741"/>
    </source>
</evidence>
<gene>
    <name evidence="16" type="ORF">QBC42DRAFT_258137</name>
</gene>
<dbReference type="GO" id="GO:0140359">
    <property type="term" value="F:ABC-type transporter activity"/>
    <property type="evidence" value="ECO:0007669"/>
    <property type="project" value="InterPro"/>
</dbReference>
<evidence type="ECO:0000256" key="13">
    <source>
        <dbReference type="SAM" id="Phobius"/>
    </source>
</evidence>
<evidence type="ECO:0000256" key="11">
    <source>
        <dbReference type="ARBA" id="ARBA00059074"/>
    </source>
</evidence>
<feature type="domain" description="ABC transmembrane type-1" evidence="15">
    <location>
        <begin position="888"/>
        <end position="1166"/>
    </location>
</feature>
<feature type="domain" description="ABC transporter" evidence="14">
    <location>
        <begin position="1208"/>
        <end position="1426"/>
    </location>
</feature>
<feature type="compositionally biased region" description="Basic and acidic residues" evidence="12">
    <location>
        <begin position="838"/>
        <end position="847"/>
    </location>
</feature>
<dbReference type="FunFam" id="3.40.50.300:FF:002145">
    <property type="entry name" value="ABC transporter (MsbA subfamily)"/>
    <property type="match status" value="1"/>
</dbReference>
<protein>
    <submittedName>
        <fullName evidence="16">ABC transporter</fullName>
    </submittedName>
</protein>
<evidence type="ECO:0000256" key="2">
    <source>
        <dbReference type="ARBA" id="ARBA00009726"/>
    </source>
</evidence>
<keyword evidence="7" id="KW-0067">ATP-binding</keyword>
<feature type="transmembrane region" description="Helical" evidence="13">
    <location>
        <begin position="1107"/>
        <end position="1129"/>
    </location>
</feature>
<comment type="similarity">
    <text evidence="2">Belongs to the ABC transporter superfamily. ABCC family. Conjugate transporter (TC 3.A.1.208) subfamily.</text>
</comment>
<dbReference type="Pfam" id="PF00664">
    <property type="entry name" value="ABC_membrane"/>
    <property type="match status" value="2"/>
</dbReference>
<evidence type="ECO:0000256" key="5">
    <source>
        <dbReference type="ARBA" id="ARBA00022692"/>
    </source>
</evidence>
<comment type="function">
    <text evidence="11">ABC-type transporter; part of the gene cluster that mediates the biosynthesis of the phomopsins, a group of hexapeptide mycotoxins which infects lupins and causes lupinosis disease in livestock.</text>
</comment>
<keyword evidence="8 13" id="KW-1133">Transmembrane helix</keyword>
<dbReference type="Proteomes" id="UP001321749">
    <property type="component" value="Unassembled WGS sequence"/>
</dbReference>
<accession>A0AAV9I2C4</accession>
<feature type="transmembrane region" description="Helical" evidence="13">
    <location>
        <begin position="136"/>
        <end position="157"/>
    </location>
</feature>
<dbReference type="GO" id="GO:0016887">
    <property type="term" value="F:ATP hydrolysis activity"/>
    <property type="evidence" value="ECO:0007669"/>
    <property type="project" value="InterPro"/>
</dbReference>
<dbReference type="Pfam" id="PF24357">
    <property type="entry name" value="TMD0_ABC"/>
    <property type="match status" value="1"/>
</dbReference>
<dbReference type="GO" id="GO:0005524">
    <property type="term" value="F:ATP binding"/>
    <property type="evidence" value="ECO:0007669"/>
    <property type="project" value="UniProtKB-KW"/>
</dbReference>
<feature type="transmembrane region" description="Helical" evidence="13">
    <location>
        <begin position="73"/>
        <end position="91"/>
    </location>
</feature>
<dbReference type="PROSITE" id="PS50893">
    <property type="entry name" value="ABC_TRANSPORTER_2"/>
    <property type="match status" value="2"/>
</dbReference>
<evidence type="ECO:0000256" key="9">
    <source>
        <dbReference type="ARBA" id="ARBA00023136"/>
    </source>
</evidence>
<dbReference type="InterPro" id="IPR017871">
    <property type="entry name" value="ABC_transporter-like_CS"/>
</dbReference>
<feature type="transmembrane region" description="Helical" evidence="13">
    <location>
        <begin position="501"/>
        <end position="520"/>
    </location>
</feature>
<reference evidence="16" key="2">
    <citation type="submission" date="2023-06" db="EMBL/GenBank/DDBJ databases">
        <authorList>
            <consortium name="Lawrence Berkeley National Laboratory"/>
            <person name="Mondo S.J."/>
            <person name="Hensen N."/>
            <person name="Bonometti L."/>
            <person name="Westerberg I."/>
            <person name="Brannstrom I.O."/>
            <person name="Guillou S."/>
            <person name="Cros-Aarteil S."/>
            <person name="Calhoun S."/>
            <person name="Haridas S."/>
            <person name="Kuo A."/>
            <person name="Pangilinan J."/>
            <person name="Riley R."/>
            <person name="Labutti K."/>
            <person name="Andreopoulos B."/>
            <person name="Lipzen A."/>
            <person name="Chen C."/>
            <person name="Yanf M."/>
            <person name="Daum C."/>
            <person name="Ng V."/>
            <person name="Clum A."/>
            <person name="Steindorff A."/>
            <person name="Ohm R."/>
            <person name="Martin F."/>
            <person name="Silar P."/>
            <person name="Natvig D."/>
            <person name="Lalanne C."/>
            <person name="Gautier V."/>
            <person name="Ament-Velasquez S.L."/>
            <person name="Kruys A."/>
            <person name="Hutchinson M.I."/>
            <person name="Powell A.J."/>
            <person name="Barry K."/>
            <person name="Miller A.N."/>
            <person name="Grigoriev I.V."/>
            <person name="Debuchy R."/>
            <person name="Gladieux P."/>
            <person name="Thoren M.H."/>
            <person name="Johannesson H."/>
        </authorList>
    </citation>
    <scope>NUCLEOTIDE SEQUENCE</scope>
    <source>
        <strain evidence="16">PSN324</strain>
    </source>
</reference>
<dbReference type="InterPro" id="IPR027417">
    <property type="entry name" value="P-loop_NTPase"/>
</dbReference>
<dbReference type="SUPFAM" id="SSF52540">
    <property type="entry name" value="P-loop containing nucleoside triphosphate hydrolases"/>
    <property type="match status" value="2"/>
</dbReference>
<evidence type="ECO:0000256" key="12">
    <source>
        <dbReference type="SAM" id="MobiDB-lite"/>
    </source>
</evidence>
<feature type="transmembrane region" description="Helical" evidence="13">
    <location>
        <begin position="885"/>
        <end position="905"/>
    </location>
</feature>
<feature type="transmembrane region" description="Helical" evidence="13">
    <location>
        <begin position="35"/>
        <end position="53"/>
    </location>
</feature>
<reference evidence="16" key="1">
    <citation type="journal article" date="2023" name="Mol. Phylogenet. Evol.">
        <title>Genome-scale phylogeny and comparative genomics of the fungal order Sordariales.</title>
        <authorList>
            <person name="Hensen N."/>
            <person name="Bonometti L."/>
            <person name="Westerberg I."/>
            <person name="Brannstrom I.O."/>
            <person name="Guillou S."/>
            <person name="Cros-Aarteil S."/>
            <person name="Calhoun S."/>
            <person name="Haridas S."/>
            <person name="Kuo A."/>
            <person name="Mondo S."/>
            <person name="Pangilinan J."/>
            <person name="Riley R."/>
            <person name="LaButti K."/>
            <person name="Andreopoulos B."/>
            <person name="Lipzen A."/>
            <person name="Chen C."/>
            <person name="Yan M."/>
            <person name="Daum C."/>
            <person name="Ng V."/>
            <person name="Clum A."/>
            <person name="Steindorff A."/>
            <person name="Ohm R.A."/>
            <person name="Martin F."/>
            <person name="Silar P."/>
            <person name="Natvig D.O."/>
            <person name="Lalanne C."/>
            <person name="Gautier V."/>
            <person name="Ament-Velasquez S.L."/>
            <person name="Kruys A."/>
            <person name="Hutchinson M.I."/>
            <person name="Powell A.J."/>
            <person name="Barry K."/>
            <person name="Miller A.N."/>
            <person name="Grigoriev I.V."/>
            <person name="Debuchy R."/>
            <person name="Gladieux P."/>
            <person name="Hiltunen Thoren M."/>
            <person name="Johannesson H."/>
        </authorList>
    </citation>
    <scope>NUCLEOTIDE SEQUENCE</scope>
    <source>
        <strain evidence="16">PSN324</strain>
    </source>
</reference>
<dbReference type="PANTHER" id="PTHR24223">
    <property type="entry name" value="ATP-BINDING CASSETTE SUB-FAMILY C"/>
    <property type="match status" value="1"/>
</dbReference>
<keyword evidence="10" id="KW-0325">Glycoprotein</keyword>
<feature type="domain" description="ABC transmembrane type-1" evidence="15">
    <location>
        <begin position="283"/>
        <end position="559"/>
    </location>
</feature>
<organism evidence="16 17">
    <name type="scientific">Cladorrhinum samala</name>
    <dbReference type="NCBI Taxonomy" id="585594"/>
    <lineage>
        <taxon>Eukaryota</taxon>
        <taxon>Fungi</taxon>
        <taxon>Dikarya</taxon>
        <taxon>Ascomycota</taxon>
        <taxon>Pezizomycotina</taxon>
        <taxon>Sordariomycetes</taxon>
        <taxon>Sordariomycetidae</taxon>
        <taxon>Sordariales</taxon>
        <taxon>Podosporaceae</taxon>
        <taxon>Cladorrhinum</taxon>
    </lineage>
</organism>
<dbReference type="InterPro" id="IPR044726">
    <property type="entry name" value="ABCC_6TM_D2"/>
</dbReference>
<dbReference type="Gene3D" id="3.40.50.300">
    <property type="entry name" value="P-loop containing nucleotide triphosphate hydrolases"/>
    <property type="match status" value="2"/>
</dbReference>
<feature type="transmembrane region" description="Helical" evidence="13">
    <location>
        <begin position="270"/>
        <end position="295"/>
    </location>
</feature>
<dbReference type="PANTHER" id="PTHR24223:SF399">
    <property type="entry name" value="ABC TRANSPORTER ATNG"/>
    <property type="match status" value="1"/>
</dbReference>
<dbReference type="SMART" id="SM00382">
    <property type="entry name" value="AAA"/>
    <property type="match status" value="2"/>
</dbReference>
<dbReference type="CDD" id="cd03250">
    <property type="entry name" value="ABCC_MRP_domain1"/>
    <property type="match status" value="1"/>
</dbReference>
<comment type="caution">
    <text evidence="16">The sequence shown here is derived from an EMBL/GenBank/DDBJ whole genome shotgun (WGS) entry which is preliminary data.</text>
</comment>
<evidence type="ECO:0000256" key="7">
    <source>
        <dbReference type="ARBA" id="ARBA00022840"/>
    </source>
</evidence>
<evidence type="ECO:0000256" key="8">
    <source>
        <dbReference type="ARBA" id="ARBA00022989"/>
    </source>
</evidence>
<keyword evidence="4" id="KW-1003">Cell membrane</keyword>